<dbReference type="Gene3D" id="3.30.565.10">
    <property type="entry name" value="Histidine kinase-like ATPase, C-terminal domain"/>
    <property type="match status" value="1"/>
</dbReference>
<feature type="transmembrane region" description="Helical" evidence="8">
    <location>
        <begin position="146"/>
        <end position="167"/>
    </location>
</feature>
<accession>A0A9N8QT26</accession>
<evidence type="ECO:0000256" key="7">
    <source>
        <dbReference type="ARBA" id="ARBA00022989"/>
    </source>
</evidence>
<feature type="domain" description="Histidine kinase" evidence="9">
    <location>
        <begin position="234"/>
        <end position="434"/>
    </location>
</feature>
<organism evidence="10 11">
    <name type="scientific">Chryseobacterium aquaeductus</name>
    <dbReference type="NCBI Taxonomy" id="2675056"/>
    <lineage>
        <taxon>Bacteria</taxon>
        <taxon>Pseudomonadati</taxon>
        <taxon>Bacteroidota</taxon>
        <taxon>Flavobacteriia</taxon>
        <taxon>Flavobacteriales</taxon>
        <taxon>Weeksellaceae</taxon>
        <taxon>Chryseobacterium group</taxon>
        <taxon>Chryseobacterium</taxon>
    </lineage>
</organism>
<evidence type="ECO:0000256" key="5">
    <source>
        <dbReference type="ARBA" id="ARBA00022692"/>
    </source>
</evidence>
<dbReference type="InterPro" id="IPR005467">
    <property type="entry name" value="His_kinase_dom"/>
</dbReference>
<comment type="caution">
    <text evidence="10">The sequence shown here is derived from an EMBL/GenBank/DDBJ whole genome shotgun (WGS) entry which is preliminary data.</text>
</comment>
<keyword evidence="11" id="KW-1185">Reference proteome</keyword>
<gene>
    <name evidence="10" type="primary">tcrY</name>
    <name evidence="10" type="ORF">CHRY9390_02876</name>
</gene>
<dbReference type="EC" id="2.7.13.3" evidence="2"/>
<proteinExistence type="predicted"/>
<dbReference type="InterPro" id="IPR003661">
    <property type="entry name" value="HisK_dim/P_dom"/>
</dbReference>
<dbReference type="SMART" id="SM00387">
    <property type="entry name" value="HATPase_c"/>
    <property type="match status" value="1"/>
</dbReference>
<keyword evidence="7 8" id="KW-1133">Transmembrane helix</keyword>
<keyword evidence="8" id="KW-0472">Membrane</keyword>
<dbReference type="InterPro" id="IPR036890">
    <property type="entry name" value="HATPase_C_sf"/>
</dbReference>
<evidence type="ECO:0000256" key="6">
    <source>
        <dbReference type="ARBA" id="ARBA00022777"/>
    </source>
</evidence>
<dbReference type="GO" id="GO:0005886">
    <property type="term" value="C:plasma membrane"/>
    <property type="evidence" value="ECO:0007669"/>
    <property type="project" value="TreeGrafter"/>
</dbReference>
<reference evidence="10" key="1">
    <citation type="submission" date="2020-12" db="EMBL/GenBank/DDBJ databases">
        <authorList>
            <person name="Rodrigo-Torres L."/>
            <person name="Arahal R. D."/>
            <person name="Lucena T."/>
        </authorList>
    </citation>
    <scope>NUCLEOTIDE SEQUENCE</scope>
    <source>
        <strain evidence="10">CECT 9390</strain>
    </source>
</reference>
<dbReference type="CDD" id="cd00082">
    <property type="entry name" value="HisKA"/>
    <property type="match status" value="1"/>
</dbReference>
<sequence>MGKYLIMKPLLSKTTRPFLIFVMIVLVFSIPVYYFVVDAIWQDELDEHNEIVAEKTGYEFNKMNASIEEIQNSIILWNHIQPGTNIEKITSNHLRKDSLFTTEKYKPFSADPTIERYRCLKKVIYIKKQPYLFTIETNIEETEGTVMIIGLITLFFFLLIVTGLFILNRRLSKTIWKPFRNTLDKLKNFNLNTQTQIEFDKTDTTEFEELNQSLRKLITHNVSVYKTQKEFTENASHELQTPLAILKNKLDLLLQDANLTEKQYNIAEEMNKALTRSSRINKNLLLLAKIDNSQFDNSESIMLDDLLHQSFDVFNEHFEQKNISVTENISSGIKVNGNSGLTEVLINNLILNAIRHTSRDGALSVKLTNSVFEVANSGTEKLNTDLLFKRFSKLSAENSGSGLGLAIISEICKFHHWTISYKFENNLHIFSVKL</sequence>
<keyword evidence="4 10" id="KW-0808">Transferase</keyword>
<evidence type="ECO:0000256" key="4">
    <source>
        <dbReference type="ARBA" id="ARBA00022679"/>
    </source>
</evidence>
<dbReference type="InterPro" id="IPR050428">
    <property type="entry name" value="TCS_sensor_his_kinase"/>
</dbReference>
<evidence type="ECO:0000256" key="3">
    <source>
        <dbReference type="ARBA" id="ARBA00022553"/>
    </source>
</evidence>
<feature type="transmembrane region" description="Helical" evidence="8">
    <location>
        <begin position="18"/>
        <end position="36"/>
    </location>
</feature>
<dbReference type="Pfam" id="PF02518">
    <property type="entry name" value="HATPase_c"/>
    <property type="match status" value="1"/>
</dbReference>
<keyword evidence="3" id="KW-0597">Phosphoprotein</keyword>
<dbReference type="PROSITE" id="PS50109">
    <property type="entry name" value="HIS_KIN"/>
    <property type="match status" value="1"/>
</dbReference>
<comment type="catalytic activity">
    <reaction evidence="1">
        <text>ATP + protein L-histidine = ADP + protein N-phospho-L-histidine.</text>
        <dbReference type="EC" id="2.7.13.3"/>
    </reaction>
</comment>
<keyword evidence="6 10" id="KW-0418">Kinase</keyword>
<dbReference type="PANTHER" id="PTHR45436:SF5">
    <property type="entry name" value="SENSOR HISTIDINE KINASE TRCS"/>
    <property type="match status" value="1"/>
</dbReference>
<name>A0A9N8QT26_9FLAO</name>
<evidence type="ECO:0000256" key="1">
    <source>
        <dbReference type="ARBA" id="ARBA00000085"/>
    </source>
</evidence>
<dbReference type="Pfam" id="PF00512">
    <property type="entry name" value="HisKA"/>
    <property type="match status" value="1"/>
</dbReference>
<keyword evidence="5 8" id="KW-0812">Transmembrane</keyword>
<dbReference type="Gene3D" id="1.10.287.130">
    <property type="match status" value="1"/>
</dbReference>
<dbReference type="GO" id="GO:0000155">
    <property type="term" value="F:phosphorelay sensor kinase activity"/>
    <property type="evidence" value="ECO:0007669"/>
    <property type="project" value="InterPro"/>
</dbReference>
<dbReference type="InterPro" id="IPR036097">
    <property type="entry name" value="HisK_dim/P_sf"/>
</dbReference>
<dbReference type="SUPFAM" id="SSF47384">
    <property type="entry name" value="Homodimeric domain of signal transducing histidine kinase"/>
    <property type="match status" value="1"/>
</dbReference>
<evidence type="ECO:0000256" key="2">
    <source>
        <dbReference type="ARBA" id="ARBA00012438"/>
    </source>
</evidence>
<dbReference type="SUPFAM" id="SSF55874">
    <property type="entry name" value="ATPase domain of HSP90 chaperone/DNA topoisomerase II/histidine kinase"/>
    <property type="match status" value="1"/>
</dbReference>
<dbReference type="EMBL" id="CAJIMS010000001">
    <property type="protein sequence ID" value="CAD7814862.1"/>
    <property type="molecule type" value="Genomic_DNA"/>
</dbReference>
<dbReference type="AlphaFoldDB" id="A0A9N8QT26"/>
<protein>
    <recommendedName>
        <fullName evidence="2">histidine kinase</fullName>
        <ecNumber evidence="2">2.7.13.3</ecNumber>
    </recommendedName>
</protein>
<dbReference type="CDD" id="cd00075">
    <property type="entry name" value="HATPase"/>
    <property type="match status" value="1"/>
</dbReference>
<dbReference type="Proteomes" id="UP000662618">
    <property type="component" value="Unassembled WGS sequence"/>
</dbReference>
<dbReference type="InterPro" id="IPR003594">
    <property type="entry name" value="HATPase_dom"/>
</dbReference>
<evidence type="ECO:0000259" key="9">
    <source>
        <dbReference type="PROSITE" id="PS50109"/>
    </source>
</evidence>
<evidence type="ECO:0000313" key="10">
    <source>
        <dbReference type="EMBL" id="CAD7814862.1"/>
    </source>
</evidence>
<dbReference type="PANTHER" id="PTHR45436">
    <property type="entry name" value="SENSOR HISTIDINE KINASE YKOH"/>
    <property type="match status" value="1"/>
</dbReference>
<evidence type="ECO:0000313" key="11">
    <source>
        <dbReference type="Proteomes" id="UP000662618"/>
    </source>
</evidence>
<evidence type="ECO:0000256" key="8">
    <source>
        <dbReference type="SAM" id="Phobius"/>
    </source>
</evidence>
<dbReference type="SMART" id="SM00388">
    <property type="entry name" value="HisKA"/>
    <property type="match status" value="1"/>
</dbReference>